<dbReference type="Proteomes" id="UP000275232">
    <property type="component" value="Unassembled WGS sequence"/>
</dbReference>
<keyword evidence="2" id="KW-1185">Reference proteome</keyword>
<accession>A0A3N5CUR6</accession>
<dbReference type="SUPFAM" id="SSF102588">
    <property type="entry name" value="LmbE-like"/>
    <property type="match status" value="1"/>
</dbReference>
<comment type="caution">
    <text evidence="1">The sequence shown here is derived from an EMBL/GenBank/DDBJ whole genome shotgun (WGS) entry which is preliminary data.</text>
</comment>
<dbReference type="EMBL" id="RPFZ01000001">
    <property type="protein sequence ID" value="RPF71190.1"/>
    <property type="molecule type" value="Genomic_DNA"/>
</dbReference>
<dbReference type="PANTHER" id="PTHR12993:SF29">
    <property type="entry name" value="BLR3841 PROTEIN"/>
    <property type="match status" value="1"/>
</dbReference>
<dbReference type="GO" id="GO:0016811">
    <property type="term" value="F:hydrolase activity, acting on carbon-nitrogen (but not peptide) bonds, in linear amides"/>
    <property type="evidence" value="ECO:0007669"/>
    <property type="project" value="TreeGrafter"/>
</dbReference>
<organism evidence="1 2">
    <name type="scientific">Aurantiacibacter spongiae</name>
    <dbReference type="NCBI Taxonomy" id="2488860"/>
    <lineage>
        <taxon>Bacteria</taxon>
        <taxon>Pseudomonadati</taxon>
        <taxon>Pseudomonadota</taxon>
        <taxon>Alphaproteobacteria</taxon>
        <taxon>Sphingomonadales</taxon>
        <taxon>Erythrobacteraceae</taxon>
        <taxon>Aurantiacibacter</taxon>
    </lineage>
</organism>
<proteinExistence type="predicted"/>
<dbReference type="PANTHER" id="PTHR12993">
    <property type="entry name" value="N-ACETYLGLUCOSAMINYL-PHOSPHATIDYLINOSITOL DE-N-ACETYLASE-RELATED"/>
    <property type="match status" value="1"/>
</dbReference>
<evidence type="ECO:0000313" key="2">
    <source>
        <dbReference type="Proteomes" id="UP000275232"/>
    </source>
</evidence>
<reference evidence="1 2" key="1">
    <citation type="submission" date="2018-11" db="EMBL/GenBank/DDBJ databases">
        <title>Erythrobacter spongiae sp. nov., isolated from a marine sponge.</title>
        <authorList>
            <person name="Zhuang L."/>
            <person name="Luo L."/>
        </authorList>
    </citation>
    <scope>NUCLEOTIDE SEQUENCE [LARGE SCALE GENOMIC DNA]</scope>
    <source>
        <strain evidence="1 2">HN-E23</strain>
    </source>
</reference>
<dbReference type="InterPro" id="IPR024078">
    <property type="entry name" value="LmbE-like_dom_sf"/>
</dbReference>
<dbReference type="InterPro" id="IPR003737">
    <property type="entry name" value="GlcNAc_PI_deacetylase-related"/>
</dbReference>
<evidence type="ECO:0000313" key="1">
    <source>
        <dbReference type="EMBL" id="RPF71190.1"/>
    </source>
</evidence>
<dbReference type="Pfam" id="PF02585">
    <property type="entry name" value="PIG-L"/>
    <property type="match status" value="1"/>
</dbReference>
<gene>
    <name evidence="1" type="ORF">EG799_05860</name>
</gene>
<dbReference type="Gene3D" id="3.40.50.10320">
    <property type="entry name" value="LmbE-like"/>
    <property type="match status" value="1"/>
</dbReference>
<dbReference type="AlphaFoldDB" id="A0A3N5CUR6"/>
<name>A0A3N5CUR6_9SPHN</name>
<sequence length="287" mass="30660">MPRGLQLGRGRRHDCRDLRAASRQRRADIVRSRAAGRPGLPFPRGAASAVSRVLAISPHLDDAVFSAGGTLAAHADAGDVVTVVTCFTGSVANPAGFALACQLDKGLDKDADYMALRRAEDVVACAAIGARCVHLPLLEAPHRGYENAAALFGALKASDDAIETVAEALRPVIARRRPDIIYGPCGVGGHVDHLAVREALARIAPGAVLWEDFPYAMREAAAPRGIERACLSDEILERKTAAVLAYRSQIGFQFGSSEDARRTLARWRYEGFAKPAVTASFPSSHAW</sequence>
<protein>
    <submittedName>
        <fullName evidence="1">PIG-L family deacetylase</fullName>
    </submittedName>
</protein>